<keyword evidence="2" id="KW-0004">4Fe-4S</keyword>
<comment type="subcellular location">
    <subcellularLocation>
        <location evidence="2">Cytoplasm</location>
    </subcellularLocation>
</comment>
<dbReference type="InterPro" id="IPR058240">
    <property type="entry name" value="rSAM_sf"/>
</dbReference>
<sequence>MAGIYFHIPFCIKKCGYCDFYSITDISFKKQFIDAVKKEILQRKEEIISNGADTIYFGGGTPSLLSKNDFEAIFSEIFKYVDKSRVVEMTVEVNPDDVTKEYLTDLLEVGFNRLSIGTQSFDDGVLNFMNRRHSALQARETVSLAQKVGYSNISIDLIYGVPGLNLDSWKKTVNTALMLNVQHISAYHLTFETGTPFYQKLKRGEIAELSDNDSLQQYSYLIKELNSKGFVDYEISNFAVSGFESKHNSSYWTGKDYIGIGPAAHSLYGNIRRWNVSSIKDYIYGLFNNADYFTEEYLSEKDRYNEVVMLSLRTRKGLCISSLKELFNEHIWQHFYKELEIQLRNKNVIMEQGFIMVSDDKKMITDQIISDFFMI</sequence>
<dbReference type="SUPFAM" id="SSF102114">
    <property type="entry name" value="Radical SAM enzymes"/>
    <property type="match status" value="1"/>
</dbReference>
<dbReference type="InterPro" id="IPR004559">
    <property type="entry name" value="HemW-like"/>
</dbReference>
<dbReference type="GO" id="GO:0005737">
    <property type="term" value="C:cytoplasm"/>
    <property type="evidence" value="ECO:0007669"/>
    <property type="project" value="UniProtKB-SubCell"/>
</dbReference>
<comment type="caution">
    <text evidence="4">The sequence shown here is derived from an EMBL/GenBank/DDBJ whole genome shotgun (WGS) entry which is preliminary data.</text>
</comment>
<dbReference type="GO" id="GO:0006779">
    <property type="term" value="P:porphyrin-containing compound biosynthetic process"/>
    <property type="evidence" value="ECO:0007669"/>
    <property type="project" value="InterPro"/>
</dbReference>
<keyword evidence="2" id="KW-0143">Chaperone</keyword>
<dbReference type="EMBL" id="JAPDPI010000035">
    <property type="protein sequence ID" value="MCW3806990.1"/>
    <property type="molecule type" value="Genomic_DNA"/>
</dbReference>
<dbReference type="SFLD" id="SFLDF00288">
    <property type="entry name" value="HemN-like__clustered_with_nucl"/>
    <property type="match status" value="1"/>
</dbReference>
<dbReference type="RefSeq" id="WP_301200962.1">
    <property type="nucleotide sequence ID" value="NZ_JAPDPI010000035.1"/>
</dbReference>
<dbReference type="AlphaFoldDB" id="A0AAE3SKL6"/>
<dbReference type="Pfam" id="PF04055">
    <property type="entry name" value="Radical_SAM"/>
    <property type="match status" value="1"/>
</dbReference>
<keyword evidence="2" id="KW-0408">Iron</keyword>
<accession>A0AAE3SKL6</accession>
<evidence type="ECO:0000256" key="2">
    <source>
        <dbReference type="RuleBase" id="RU364116"/>
    </source>
</evidence>
<dbReference type="Proteomes" id="UP001207408">
    <property type="component" value="Unassembled WGS sequence"/>
</dbReference>
<gene>
    <name evidence="4" type="primary">hemW</name>
    <name evidence="4" type="ORF">OM074_15240</name>
</gene>
<feature type="domain" description="Radical SAM core" evidence="3">
    <location>
        <begin position="1"/>
        <end position="228"/>
    </location>
</feature>
<evidence type="ECO:0000313" key="4">
    <source>
        <dbReference type="EMBL" id="MCW3806990.1"/>
    </source>
</evidence>
<dbReference type="InterPro" id="IPR023404">
    <property type="entry name" value="rSAM_horseshoe"/>
</dbReference>
<dbReference type="SFLD" id="SFLDS00029">
    <property type="entry name" value="Radical_SAM"/>
    <property type="match status" value="1"/>
</dbReference>
<keyword evidence="2" id="KW-0949">S-adenosyl-L-methionine</keyword>
<proteinExistence type="inferred from homology"/>
<dbReference type="GO" id="GO:0004109">
    <property type="term" value="F:coproporphyrinogen oxidase activity"/>
    <property type="evidence" value="ECO:0007669"/>
    <property type="project" value="InterPro"/>
</dbReference>
<keyword evidence="2" id="KW-0963">Cytoplasm</keyword>
<dbReference type="Gene3D" id="3.80.30.20">
    <property type="entry name" value="tm_1862 like domain"/>
    <property type="match status" value="1"/>
</dbReference>
<keyword evidence="2" id="KW-0349">Heme</keyword>
<dbReference type="Pfam" id="PF06969">
    <property type="entry name" value="HemN_C"/>
    <property type="match status" value="1"/>
</dbReference>
<dbReference type="SFLD" id="SFLDG01065">
    <property type="entry name" value="anaerobic_coproporphyrinogen-I"/>
    <property type="match status" value="1"/>
</dbReference>
<evidence type="ECO:0000313" key="5">
    <source>
        <dbReference type="Proteomes" id="UP001207408"/>
    </source>
</evidence>
<reference evidence="4" key="1">
    <citation type="submission" date="2022-10" db="EMBL/GenBank/DDBJ databases">
        <authorList>
            <person name="Yu W.X."/>
        </authorList>
    </citation>
    <scope>NUCLEOTIDE SEQUENCE</scope>
    <source>
        <strain evidence="4">D04</strain>
    </source>
</reference>
<dbReference type="InterPro" id="IPR034505">
    <property type="entry name" value="Coproporphyrinogen-III_oxidase"/>
</dbReference>
<keyword evidence="2" id="KW-0479">Metal-binding</keyword>
<keyword evidence="2" id="KW-0411">Iron-sulfur</keyword>
<dbReference type="InterPro" id="IPR010723">
    <property type="entry name" value="HemN_C"/>
</dbReference>
<evidence type="ECO:0000256" key="1">
    <source>
        <dbReference type="ARBA" id="ARBA00006100"/>
    </source>
</evidence>
<dbReference type="CDD" id="cd01335">
    <property type="entry name" value="Radical_SAM"/>
    <property type="match status" value="1"/>
</dbReference>
<dbReference type="GO" id="GO:0051539">
    <property type="term" value="F:4 iron, 4 sulfur cluster binding"/>
    <property type="evidence" value="ECO:0007669"/>
    <property type="project" value="UniProtKB-UniRule"/>
</dbReference>
<evidence type="ECO:0000259" key="3">
    <source>
        <dbReference type="PROSITE" id="PS51918"/>
    </source>
</evidence>
<comment type="function">
    <text evidence="2">Probably acts as a heme chaperone, transferring heme to an unknown acceptor. Binds one molecule of heme per monomer, possibly covalently. Binds 1 [4Fe-4S] cluster. The cluster is coordinated with 3 cysteines and an exchangeable S-adenosyl-L-methionine.</text>
</comment>
<dbReference type="SFLD" id="SFLDF00562">
    <property type="entry name" value="HemN-like__clustered_with_heat"/>
    <property type="match status" value="1"/>
</dbReference>
<dbReference type="SMART" id="SM00729">
    <property type="entry name" value="Elp3"/>
    <property type="match status" value="1"/>
</dbReference>
<dbReference type="PROSITE" id="PS51918">
    <property type="entry name" value="RADICAL_SAM"/>
    <property type="match status" value="1"/>
</dbReference>
<dbReference type="InterPro" id="IPR007197">
    <property type="entry name" value="rSAM"/>
</dbReference>
<dbReference type="InterPro" id="IPR006638">
    <property type="entry name" value="Elp3/MiaA/NifB-like_rSAM"/>
</dbReference>
<dbReference type="GO" id="GO:0046872">
    <property type="term" value="F:metal ion binding"/>
    <property type="evidence" value="ECO:0007669"/>
    <property type="project" value="UniProtKB-UniRule"/>
</dbReference>
<dbReference type="PANTHER" id="PTHR13932:SF5">
    <property type="entry name" value="RADICAL S-ADENOSYL METHIONINE DOMAIN-CONTAINING PROTEIN 1, MITOCHONDRIAL"/>
    <property type="match status" value="1"/>
</dbReference>
<organism evidence="4 5">
    <name type="scientific">Plebeiibacterium marinum</name>
    <dbReference type="NCBI Taxonomy" id="2992111"/>
    <lineage>
        <taxon>Bacteria</taxon>
        <taxon>Pseudomonadati</taxon>
        <taxon>Bacteroidota</taxon>
        <taxon>Bacteroidia</taxon>
        <taxon>Marinilabiliales</taxon>
        <taxon>Marinilabiliaceae</taxon>
        <taxon>Plebeiibacterium</taxon>
    </lineage>
</organism>
<dbReference type="NCBIfam" id="TIGR00539">
    <property type="entry name" value="hemN_rel"/>
    <property type="match status" value="1"/>
</dbReference>
<protein>
    <recommendedName>
        <fullName evidence="2">Heme chaperone HemW</fullName>
    </recommendedName>
</protein>
<keyword evidence="5" id="KW-1185">Reference proteome</keyword>
<dbReference type="SFLD" id="SFLDG01082">
    <property type="entry name" value="B12-binding_domain_containing"/>
    <property type="match status" value="1"/>
</dbReference>
<comment type="similarity">
    <text evidence="1">Belongs to the anaerobic coproporphyrinogen-III oxidase family. HemW subfamily.</text>
</comment>
<dbReference type="PANTHER" id="PTHR13932">
    <property type="entry name" value="COPROPORPHYRINIGEN III OXIDASE"/>
    <property type="match status" value="1"/>
</dbReference>
<name>A0AAE3SKL6_9BACT</name>